<evidence type="ECO:0000313" key="4">
    <source>
        <dbReference type="EMBL" id="KAH9516102.1"/>
    </source>
</evidence>
<evidence type="ECO:0000259" key="3">
    <source>
        <dbReference type="PROSITE" id="PS51703"/>
    </source>
</evidence>
<organism evidence="4 5">
    <name type="scientific">Dermatophagoides farinae</name>
    <name type="common">American house dust mite</name>
    <dbReference type="NCBI Taxonomy" id="6954"/>
    <lineage>
        <taxon>Eukaryota</taxon>
        <taxon>Metazoa</taxon>
        <taxon>Ecdysozoa</taxon>
        <taxon>Arthropoda</taxon>
        <taxon>Chelicerata</taxon>
        <taxon>Arachnida</taxon>
        <taxon>Acari</taxon>
        <taxon>Acariformes</taxon>
        <taxon>Sarcoptiformes</taxon>
        <taxon>Astigmata</taxon>
        <taxon>Psoroptidia</taxon>
        <taxon>Analgoidea</taxon>
        <taxon>Pyroglyphidae</taxon>
        <taxon>Dermatophagoidinae</taxon>
        <taxon>Dermatophagoides</taxon>
    </lineage>
</organism>
<dbReference type="Pfam" id="PF20965">
    <property type="entry name" value="DZF_C"/>
    <property type="match status" value="1"/>
</dbReference>
<dbReference type="PANTHER" id="PTHR46447">
    <property type="entry name" value="INTERLEUKIN ENHANCER-BINDING FACTOR"/>
    <property type="match status" value="1"/>
</dbReference>
<proteinExistence type="predicted"/>
<dbReference type="OrthoDB" id="5775647at2759"/>
<protein>
    <submittedName>
        <fullName evidence="4">Interleukin enhancer-binding factor 2</fullName>
    </submittedName>
</protein>
<dbReference type="InterPro" id="IPR052134">
    <property type="entry name" value="ILF2"/>
</dbReference>
<dbReference type="Proteomes" id="UP000790347">
    <property type="component" value="Unassembled WGS sequence"/>
</dbReference>
<dbReference type="InterPro" id="IPR049402">
    <property type="entry name" value="DZF_dom_C"/>
</dbReference>
<dbReference type="GO" id="GO:0003677">
    <property type="term" value="F:DNA binding"/>
    <property type="evidence" value="ECO:0007669"/>
    <property type="project" value="UniProtKB-KW"/>
</dbReference>
<name>A0A922L7E6_DERFA</name>
<dbReference type="Gene3D" id="3.30.460.10">
    <property type="entry name" value="Beta Polymerase, domain 2"/>
    <property type="match status" value="1"/>
</dbReference>
<sequence>MEDIPYPYYNQIYVLDHFYLRHNIPMVNDNPINQLEKIYKRTEQISIQTEDRTRIDNFIQNVRNLLGSIILTDQRIKFSRIEEIGPYRKNVMIKQKPFVVHFLALFDEKHLLINHVESIRKIITEKIGQNNNTIYSDLKLDTFNISNAHFIIKSNEFDIKAVILIGLTDIVFRVSTCKMVMNADSLINFNLVKQRLNILQRTDWFLGIATYELRILVKLFQDIKHRFQGFQHFNEWMIEALLNYCLNSQPQIDSKVESMDEINVHHKHRRKFRKESRQKCSKTIKLNQAFLRAFHLLSSGIFLPDSVSICDPLMTTWMPIQNDLDEKLLDLICCTAQTLLRIMNYENGFDFVIGLIQDERNIENVTIWDGIIVQPSISVFIDHSSNTIQPIVNNDHDS</sequence>
<gene>
    <name evidence="4" type="primary">ILF2_1</name>
    <name evidence="4" type="ORF">DERF_006864</name>
</gene>
<keyword evidence="1" id="KW-0238">DNA-binding</keyword>
<feature type="domain" description="DZF" evidence="3">
    <location>
        <begin position="11"/>
        <end position="398"/>
    </location>
</feature>
<keyword evidence="2" id="KW-0010">Activator</keyword>
<dbReference type="InterPro" id="IPR043519">
    <property type="entry name" value="NT_sf"/>
</dbReference>
<dbReference type="AlphaFoldDB" id="A0A922L7E6"/>
<evidence type="ECO:0000313" key="5">
    <source>
        <dbReference type="Proteomes" id="UP000790347"/>
    </source>
</evidence>
<dbReference type="PROSITE" id="PS51703">
    <property type="entry name" value="DZF"/>
    <property type="match status" value="1"/>
</dbReference>
<evidence type="ECO:0000256" key="1">
    <source>
        <dbReference type="ARBA" id="ARBA00023125"/>
    </source>
</evidence>
<dbReference type="GO" id="GO:0071013">
    <property type="term" value="C:catalytic step 2 spliceosome"/>
    <property type="evidence" value="ECO:0007669"/>
    <property type="project" value="TreeGrafter"/>
</dbReference>
<comment type="caution">
    <text evidence="4">The sequence shown here is derived from an EMBL/GenBank/DDBJ whole genome shotgun (WGS) entry which is preliminary data.</text>
</comment>
<dbReference type="PANTHER" id="PTHR46447:SF1">
    <property type="entry name" value="INTERLEUKIN ENHANCER-BINDING FACTOR 2"/>
    <property type="match status" value="1"/>
</dbReference>
<reference evidence="4" key="1">
    <citation type="submission" date="2013-05" db="EMBL/GenBank/DDBJ databases">
        <authorList>
            <person name="Yim A.K.Y."/>
            <person name="Chan T.F."/>
            <person name="Ji K.M."/>
            <person name="Liu X.Y."/>
            <person name="Zhou J.W."/>
            <person name="Li R.Q."/>
            <person name="Yang K.Y."/>
            <person name="Li J."/>
            <person name="Li M."/>
            <person name="Law P.T.W."/>
            <person name="Wu Y.L."/>
            <person name="Cai Z.L."/>
            <person name="Qin H."/>
            <person name="Bao Y."/>
            <person name="Leung R.K.K."/>
            <person name="Ng P.K.S."/>
            <person name="Zou J."/>
            <person name="Zhong X.J."/>
            <person name="Ran P.X."/>
            <person name="Zhong N.S."/>
            <person name="Liu Z.G."/>
            <person name="Tsui S.K.W."/>
        </authorList>
    </citation>
    <scope>NUCLEOTIDE SEQUENCE</scope>
    <source>
        <strain evidence="4">Derf</strain>
        <tissue evidence="4">Whole organism</tissue>
    </source>
</reference>
<dbReference type="EMBL" id="ASGP02000003">
    <property type="protein sequence ID" value="KAH9516102.1"/>
    <property type="molecule type" value="Genomic_DNA"/>
</dbReference>
<evidence type="ECO:0000256" key="2">
    <source>
        <dbReference type="ARBA" id="ARBA00023159"/>
    </source>
</evidence>
<dbReference type="GO" id="GO:0003725">
    <property type="term" value="F:double-stranded RNA binding"/>
    <property type="evidence" value="ECO:0007669"/>
    <property type="project" value="TreeGrafter"/>
</dbReference>
<dbReference type="InterPro" id="IPR006561">
    <property type="entry name" value="DZF_dom"/>
</dbReference>
<reference evidence="4" key="2">
    <citation type="journal article" date="2022" name="Res Sq">
        <title>Comparative Genomics Reveals Insights into the Divergent Evolution of Astigmatic Mites and Household Pest Adaptations.</title>
        <authorList>
            <person name="Xiong Q."/>
            <person name="Wan A.T.-Y."/>
            <person name="Liu X.-Y."/>
            <person name="Fung C.S.-H."/>
            <person name="Xiao X."/>
            <person name="Malainual N."/>
            <person name="Hou J."/>
            <person name="Wang L."/>
            <person name="Wang M."/>
            <person name="Yang K."/>
            <person name="Cui Y."/>
            <person name="Leung E."/>
            <person name="Nong W."/>
            <person name="Shin S.-K."/>
            <person name="Au S."/>
            <person name="Jeong K.Y."/>
            <person name="Chew F.T."/>
            <person name="Hui J."/>
            <person name="Leung T.F."/>
            <person name="Tungtrongchitr A."/>
            <person name="Zhong N."/>
            <person name="Liu Z."/>
            <person name="Tsui S."/>
        </authorList>
    </citation>
    <scope>NUCLEOTIDE SEQUENCE</scope>
    <source>
        <strain evidence="4">Derf</strain>
        <tissue evidence="4">Whole organism</tissue>
    </source>
</reference>
<accession>A0A922L7E6</accession>
<keyword evidence="5" id="KW-1185">Reference proteome</keyword>
<dbReference type="GO" id="GO:0045893">
    <property type="term" value="P:positive regulation of DNA-templated transcription"/>
    <property type="evidence" value="ECO:0007669"/>
    <property type="project" value="TreeGrafter"/>
</dbReference>
<dbReference type="SMART" id="SM00572">
    <property type="entry name" value="DZF"/>
    <property type="match status" value="1"/>
</dbReference>
<dbReference type="Gene3D" id="1.10.1410.40">
    <property type="match status" value="1"/>
</dbReference>